<evidence type="ECO:0000256" key="1">
    <source>
        <dbReference type="SAM" id="MobiDB-lite"/>
    </source>
</evidence>
<name>A0AAW1NVL9_9CHLO</name>
<reference evidence="2 3" key="1">
    <citation type="journal article" date="2024" name="Nat. Commun.">
        <title>Phylogenomics reveals the evolutionary origins of lichenization in chlorophyte algae.</title>
        <authorList>
            <person name="Puginier C."/>
            <person name="Libourel C."/>
            <person name="Otte J."/>
            <person name="Skaloud P."/>
            <person name="Haon M."/>
            <person name="Grisel S."/>
            <person name="Petersen M."/>
            <person name="Berrin J.G."/>
            <person name="Delaux P.M."/>
            <person name="Dal Grande F."/>
            <person name="Keller J."/>
        </authorList>
    </citation>
    <scope>NUCLEOTIDE SEQUENCE [LARGE SCALE GENOMIC DNA]</scope>
    <source>
        <strain evidence="2 3">SAG 2036</strain>
    </source>
</reference>
<feature type="region of interest" description="Disordered" evidence="1">
    <location>
        <begin position="74"/>
        <end position="104"/>
    </location>
</feature>
<sequence length="158" mass="16253">MSAAAKGSIDEAFAFIDSLNDDLAEADQPAAVVPNSALTPAADSGETQPSNSNQQHVAAIQQECLQTAPQSVCQEAASASQTAADNSTLDESVYDPFQPTSDHAVAANGRPAAAGAVAAAAEPIASSSATQTLPGRPKHLRMLMGPLHLHQITLRHFL</sequence>
<protein>
    <submittedName>
        <fullName evidence="2">Uncharacterized protein</fullName>
    </submittedName>
</protein>
<gene>
    <name evidence="2" type="ORF">WJX73_006264</name>
</gene>
<dbReference type="EMBL" id="JALJOQ010000117">
    <property type="protein sequence ID" value="KAK9796289.1"/>
    <property type="molecule type" value="Genomic_DNA"/>
</dbReference>
<dbReference type="Proteomes" id="UP001465755">
    <property type="component" value="Unassembled WGS sequence"/>
</dbReference>
<dbReference type="AlphaFoldDB" id="A0AAW1NVL9"/>
<comment type="caution">
    <text evidence="2">The sequence shown here is derived from an EMBL/GenBank/DDBJ whole genome shotgun (WGS) entry which is preliminary data.</text>
</comment>
<feature type="compositionally biased region" description="Polar residues" evidence="1">
    <location>
        <begin position="45"/>
        <end position="56"/>
    </location>
</feature>
<evidence type="ECO:0000313" key="2">
    <source>
        <dbReference type="EMBL" id="KAK9796289.1"/>
    </source>
</evidence>
<proteinExistence type="predicted"/>
<feature type="compositionally biased region" description="Polar residues" evidence="1">
    <location>
        <begin position="74"/>
        <end position="90"/>
    </location>
</feature>
<keyword evidence="3" id="KW-1185">Reference proteome</keyword>
<accession>A0AAW1NVL9</accession>
<feature type="region of interest" description="Disordered" evidence="1">
    <location>
        <begin position="27"/>
        <end position="58"/>
    </location>
</feature>
<evidence type="ECO:0000313" key="3">
    <source>
        <dbReference type="Proteomes" id="UP001465755"/>
    </source>
</evidence>
<organism evidence="2 3">
    <name type="scientific">Symbiochloris irregularis</name>
    <dbReference type="NCBI Taxonomy" id="706552"/>
    <lineage>
        <taxon>Eukaryota</taxon>
        <taxon>Viridiplantae</taxon>
        <taxon>Chlorophyta</taxon>
        <taxon>core chlorophytes</taxon>
        <taxon>Trebouxiophyceae</taxon>
        <taxon>Trebouxiales</taxon>
        <taxon>Trebouxiaceae</taxon>
        <taxon>Symbiochloris</taxon>
    </lineage>
</organism>